<gene>
    <name evidence="2" type="ORF">CAP_5541</name>
</gene>
<reference evidence="2 3" key="1">
    <citation type="submission" date="2013-05" db="EMBL/GenBank/DDBJ databases">
        <title>Genome assembly of Chondromyces apiculatus DSM 436.</title>
        <authorList>
            <person name="Sharma G."/>
            <person name="Khatri I."/>
            <person name="Kaur C."/>
            <person name="Mayilraj S."/>
            <person name="Subramanian S."/>
        </authorList>
    </citation>
    <scope>NUCLEOTIDE SEQUENCE [LARGE SCALE GENOMIC DNA]</scope>
    <source>
        <strain evidence="2 3">DSM 436</strain>
    </source>
</reference>
<feature type="compositionally biased region" description="Low complexity" evidence="1">
    <location>
        <begin position="44"/>
        <end position="88"/>
    </location>
</feature>
<name>A0A017T3M1_9BACT</name>
<evidence type="ECO:0000313" key="2">
    <source>
        <dbReference type="EMBL" id="EYF03435.1"/>
    </source>
</evidence>
<dbReference type="EMBL" id="ASRX01000046">
    <property type="protein sequence ID" value="EYF03435.1"/>
    <property type="molecule type" value="Genomic_DNA"/>
</dbReference>
<dbReference type="Proteomes" id="UP000019678">
    <property type="component" value="Unassembled WGS sequence"/>
</dbReference>
<accession>A0A017T3M1</accession>
<sequence>MPSPTIPRTAASLLLTPLTLTPLTLTLTLLASCTRDDPKPAPPASSAITAAPQPSALLPSAAPSSPPTSASSAAPAASSAAAASPPAANITRSARPTPIEWCRAPIATLGYEGHDDGDTIYACKMIEVREWMMLWCPMSGARMNGKSLGSYDRALPGGGSMATPEEIEAATTSGAADAVIVSLRPGTKAKPSFIYRPADHPDWTRNESFTLELPATAQSLADRLWNGGPWPTLEDRTDTSRCDTLEARTKADADARKALEDKARAEADQAQATEDAKGVPDLPDLAPPPADEAWTAQKEALVTGSDALGCKTKLLEPWFWLQCEGKTKLTAIDVEKGRHATQTRASAEAGVIKLLTPYVEGTDLRARLSTDDGDRFLKISWPKGKRRPFQTGSFTDKR</sequence>
<comment type="caution">
    <text evidence="2">The sequence shown here is derived from an EMBL/GenBank/DDBJ whole genome shotgun (WGS) entry which is preliminary data.</text>
</comment>
<protein>
    <submittedName>
        <fullName evidence="2">Uncharacterized protein</fullName>
    </submittedName>
</protein>
<evidence type="ECO:0000313" key="3">
    <source>
        <dbReference type="Proteomes" id="UP000019678"/>
    </source>
</evidence>
<feature type="compositionally biased region" description="Basic and acidic residues" evidence="1">
    <location>
        <begin position="246"/>
        <end position="267"/>
    </location>
</feature>
<dbReference type="AlphaFoldDB" id="A0A017T3M1"/>
<dbReference type="RefSeq" id="WP_156041161.1">
    <property type="nucleotide sequence ID" value="NZ_ASRX01000046.1"/>
</dbReference>
<feature type="region of interest" description="Disordered" evidence="1">
    <location>
        <begin position="34"/>
        <end position="92"/>
    </location>
</feature>
<evidence type="ECO:0000256" key="1">
    <source>
        <dbReference type="SAM" id="MobiDB-lite"/>
    </source>
</evidence>
<feature type="region of interest" description="Disordered" evidence="1">
    <location>
        <begin position="246"/>
        <end position="290"/>
    </location>
</feature>
<organism evidence="2 3">
    <name type="scientific">Chondromyces apiculatus DSM 436</name>
    <dbReference type="NCBI Taxonomy" id="1192034"/>
    <lineage>
        <taxon>Bacteria</taxon>
        <taxon>Pseudomonadati</taxon>
        <taxon>Myxococcota</taxon>
        <taxon>Polyangia</taxon>
        <taxon>Polyangiales</taxon>
        <taxon>Polyangiaceae</taxon>
        <taxon>Chondromyces</taxon>
    </lineage>
</organism>
<keyword evidence="3" id="KW-1185">Reference proteome</keyword>
<proteinExistence type="predicted"/>